<dbReference type="EnsemblMetazoa" id="SMAR006619-RA">
    <property type="protein sequence ID" value="SMAR006619-PA"/>
    <property type="gene ID" value="SMAR006619"/>
</dbReference>
<dbReference type="Proteomes" id="UP000014500">
    <property type="component" value="Unassembled WGS sequence"/>
</dbReference>
<sequence>MKVLIFLSILSISCAETPLLCNDCAKILCGPVRDCGPDAHNEPGDRSLCECCAKCVPNRQLYDPCKNDEQCAAGLKCSTSQLCVNESCDPNVCTWVKCAVVDKCEKGIYKKYFMCGCCSSCAKYLEIGEKCTDEGVKCGPDLECSKQTGTCVEICIP</sequence>
<protein>
    <recommendedName>
        <fullName evidence="4">IGFBP N-terminal domain-containing protein</fullName>
    </recommendedName>
</protein>
<dbReference type="HOGENOM" id="CLU_1682362_0_0_1"/>
<name>T1IZE5_STRMM</name>
<accession>T1IZE5</accession>
<reference evidence="3" key="1">
    <citation type="submission" date="2011-05" db="EMBL/GenBank/DDBJ databases">
        <authorList>
            <person name="Richards S.R."/>
            <person name="Qu J."/>
            <person name="Jiang H."/>
            <person name="Jhangiani S.N."/>
            <person name="Agravi P."/>
            <person name="Goodspeed R."/>
            <person name="Gross S."/>
            <person name="Mandapat C."/>
            <person name="Jackson L."/>
            <person name="Mathew T."/>
            <person name="Pu L."/>
            <person name="Thornton R."/>
            <person name="Saada N."/>
            <person name="Wilczek-Boney K.B."/>
            <person name="Lee S."/>
            <person name="Kovar C."/>
            <person name="Wu Y."/>
            <person name="Scherer S.E."/>
            <person name="Worley K.C."/>
            <person name="Muzny D.M."/>
            <person name="Gibbs R."/>
        </authorList>
    </citation>
    <scope>NUCLEOTIDE SEQUENCE</scope>
    <source>
        <strain evidence="3">Brora</strain>
    </source>
</reference>
<proteinExistence type="predicted"/>
<reference evidence="2" key="2">
    <citation type="submission" date="2015-02" db="UniProtKB">
        <authorList>
            <consortium name="EnsemblMetazoa"/>
        </authorList>
    </citation>
    <scope>IDENTIFICATION</scope>
</reference>
<keyword evidence="3" id="KW-1185">Reference proteome</keyword>
<evidence type="ECO:0008006" key="4">
    <source>
        <dbReference type="Google" id="ProtNLM"/>
    </source>
</evidence>
<organism evidence="2 3">
    <name type="scientific">Strigamia maritima</name>
    <name type="common">European centipede</name>
    <name type="synonym">Geophilus maritimus</name>
    <dbReference type="NCBI Taxonomy" id="126957"/>
    <lineage>
        <taxon>Eukaryota</taxon>
        <taxon>Metazoa</taxon>
        <taxon>Ecdysozoa</taxon>
        <taxon>Arthropoda</taxon>
        <taxon>Myriapoda</taxon>
        <taxon>Chilopoda</taxon>
        <taxon>Pleurostigmophora</taxon>
        <taxon>Geophilomorpha</taxon>
        <taxon>Linotaeniidae</taxon>
        <taxon>Strigamia</taxon>
    </lineage>
</organism>
<evidence type="ECO:0000313" key="2">
    <source>
        <dbReference type="EnsemblMetazoa" id="SMAR006619-PA"/>
    </source>
</evidence>
<evidence type="ECO:0000256" key="1">
    <source>
        <dbReference type="SAM" id="SignalP"/>
    </source>
</evidence>
<keyword evidence="1" id="KW-0732">Signal</keyword>
<dbReference type="EMBL" id="JH431714">
    <property type="status" value="NOT_ANNOTATED_CDS"/>
    <property type="molecule type" value="Genomic_DNA"/>
</dbReference>
<feature type="chain" id="PRO_5013243573" description="IGFBP N-terminal domain-containing protein" evidence="1">
    <location>
        <begin position="16"/>
        <end position="157"/>
    </location>
</feature>
<evidence type="ECO:0000313" key="3">
    <source>
        <dbReference type="Proteomes" id="UP000014500"/>
    </source>
</evidence>
<feature type="signal peptide" evidence="1">
    <location>
        <begin position="1"/>
        <end position="15"/>
    </location>
</feature>
<dbReference type="AlphaFoldDB" id="T1IZE5"/>